<organism evidence="2 3">
    <name type="scientific">Micromonospora sediminicola</name>
    <dbReference type="NCBI Taxonomy" id="946078"/>
    <lineage>
        <taxon>Bacteria</taxon>
        <taxon>Bacillati</taxon>
        <taxon>Actinomycetota</taxon>
        <taxon>Actinomycetes</taxon>
        <taxon>Micromonosporales</taxon>
        <taxon>Micromonosporaceae</taxon>
        <taxon>Micromonospora</taxon>
    </lineage>
</organism>
<keyword evidence="3" id="KW-1185">Reference proteome</keyword>
<dbReference type="GO" id="GO:0032259">
    <property type="term" value="P:methylation"/>
    <property type="evidence" value="ECO:0007669"/>
    <property type="project" value="UniProtKB-KW"/>
</dbReference>
<dbReference type="Proteomes" id="UP000199558">
    <property type="component" value="Unassembled WGS sequence"/>
</dbReference>
<evidence type="ECO:0000313" key="3">
    <source>
        <dbReference type="Proteomes" id="UP000199558"/>
    </source>
</evidence>
<evidence type="ECO:0000259" key="1">
    <source>
        <dbReference type="Pfam" id="PF08241"/>
    </source>
</evidence>
<proteinExistence type="predicted"/>
<feature type="domain" description="Methyltransferase type 11" evidence="1">
    <location>
        <begin position="40"/>
        <end position="134"/>
    </location>
</feature>
<dbReference type="SUPFAM" id="SSF53335">
    <property type="entry name" value="S-adenosyl-L-methionine-dependent methyltransferases"/>
    <property type="match status" value="1"/>
</dbReference>
<dbReference type="EMBL" id="FLRH01000004">
    <property type="protein sequence ID" value="SBT67658.1"/>
    <property type="molecule type" value="Genomic_DNA"/>
</dbReference>
<dbReference type="InterPro" id="IPR013216">
    <property type="entry name" value="Methyltransf_11"/>
</dbReference>
<name>A0A1A9BEQ7_9ACTN</name>
<dbReference type="Gene3D" id="3.40.50.150">
    <property type="entry name" value="Vaccinia Virus protein VP39"/>
    <property type="match status" value="1"/>
</dbReference>
<evidence type="ECO:0000313" key="2">
    <source>
        <dbReference type="EMBL" id="SBT67658.1"/>
    </source>
</evidence>
<keyword evidence="2" id="KW-0489">Methyltransferase</keyword>
<dbReference type="CDD" id="cd02440">
    <property type="entry name" value="AdoMet_MTases"/>
    <property type="match status" value="1"/>
</dbReference>
<dbReference type="STRING" id="946078.GA0070622_4721"/>
<dbReference type="AlphaFoldDB" id="A0A1A9BEQ7"/>
<accession>A0A1A9BEQ7</accession>
<keyword evidence="2" id="KW-0808">Transferase</keyword>
<dbReference type="PANTHER" id="PTHR45036">
    <property type="entry name" value="METHYLTRANSFERASE LIKE 7B"/>
    <property type="match status" value="1"/>
</dbReference>
<dbReference type="RefSeq" id="WP_091578640.1">
    <property type="nucleotide sequence ID" value="NZ_FLRH01000004.1"/>
</dbReference>
<sequence length="210" mass="21718">MGVSHPIFARLFARASVALDEAGVAAHRRRLVAGLRGRVVEVGAGNGRNLPHYPPAVTGVLAVEPEPRLRALARAAAPAARVPVTVAAGLAEALPVADGAADAVVFSLVLCSVPDQAVALAEARRVLRLGGELRFYEHVVAQTPGLRRAQRVADATLWPLFCAGCHTARDTVAAIGAAGFTVTGLDRFRFPEAGLPAPASPHVLGTAVRA</sequence>
<dbReference type="Pfam" id="PF08241">
    <property type="entry name" value="Methyltransf_11"/>
    <property type="match status" value="1"/>
</dbReference>
<dbReference type="InterPro" id="IPR052356">
    <property type="entry name" value="Thiol_S-MT"/>
</dbReference>
<dbReference type="InterPro" id="IPR029063">
    <property type="entry name" value="SAM-dependent_MTases_sf"/>
</dbReference>
<gene>
    <name evidence="2" type="ORF">GA0070622_4721</name>
</gene>
<dbReference type="GO" id="GO:0008757">
    <property type="term" value="F:S-adenosylmethionine-dependent methyltransferase activity"/>
    <property type="evidence" value="ECO:0007669"/>
    <property type="project" value="InterPro"/>
</dbReference>
<reference evidence="3" key="1">
    <citation type="submission" date="2016-06" db="EMBL/GenBank/DDBJ databases">
        <authorList>
            <person name="Varghese N."/>
            <person name="Submissions Spin"/>
        </authorList>
    </citation>
    <scope>NUCLEOTIDE SEQUENCE [LARGE SCALE GENOMIC DNA]</scope>
    <source>
        <strain evidence="3">DSM 45794</strain>
    </source>
</reference>
<protein>
    <submittedName>
        <fullName evidence="2">Methyltransferase domain-containing protein</fullName>
    </submittedName>
</protein>
<dbReference type="PANTHER" id="PTHR45036:SF1">
    <property type="entry name" value="METHYLTRANSFERASE LIKE 7A"/>
    <property type="match status" value="1"/>
</dbReference>
<dbReference type="OrthoDB" id="65624at2"/>